<sequence>MSDTRRQLLNVITAISQAAVPAMPALGIGISVGARDGAASPLEVPAGYAFSIWGLIFLLGLIYAVQQALPSARQSSLYRDIGSGAWMLFGLSTAWMVVAQLNGPNAVLATIIVVMLVIAIRIILAAWDNRGDTGRTVVLPLFGLYAGWLTLATALNVSGVLRDFGFAPFDLPDWQYASLVLLAAALVAIPVLMRVRGLIWYAAAAIWGLVAVAVKDIPMGAPEAYVGYLAAVIATVLLLVSANYQRAKHREPPYPFV</sequence>
<dbReference type="EMBL" id="HG966617">
    <property type="protein sequence ID" value="CDO60049.1"/>
    <property type="molecule type" value="Genomic_DNA"/>
</dbReference>
<dbReference type="STRING" id="1458461.BN1012_Phect1836"/>
<dbReference type="PANTHER" id="PTHR33802">
    <property type="entry name" value="SI:CH211-161H7.5-RELATED"/>
    <property type="match status" value="1"/>
</dbReference>
<dbReference type="OrthoDB" id="5189031at2"/>
<dbReference type="AlphaFoldDB" id="X5MFQ1"/>
<organism evidence="2 3">
    <name type="scientific">Candidatus Phaeomarinibacter ectocarpi</name>
    <dbReference type="NCBI Taxonomy" id="1458461"/>
    <lineage>
        <taxon>Bacteria</taxon>
        <taxon>Pseudomonadati</taxon>
        <taxon>Pseudomonadota</taxon>
        <taxon>Alphaproteobacteria</taxon>
        <taxon>Hyphomicrobiales</taxon>
        <taxon>Parvibaculaceae</taxon>
        <taxon>Candidatus Phaeomarinibacter</taxon>
    </lineage>
</organism>
<evidence type="ECO:0000256" key="1">
    <source>
        <dbReference type="SAM" id="Phobius"/>
    </source>
</evidence>
<evidence type="ECO:0000313" key="2">
    <source>
        <dbReference type="EMBL" id="CDO60049.1"/>
    </source>
</evidence>
<protein>
    <submittedName>
        <fullName evidence="2">Uncharacterized protein</fullName>
    </submittedName>
</protein>
<keyword evidence="1" id="KW-1133">Transmembrane helix</keyword>
<feature type="transmembrane region" description="Helical" evidence="1">
    <location>
        <begin position="46"/>
        <end position="65"/>
    </location>
</feature>
<dbReference type="KEGG" id="pect:BN1012_Phect1836"/>
<dbReference type="Proteomes" id="UP000032160">
    <property type="component" value="Chromosome I"/>
</dbReference>
<gene>
    <name evidence="2" type="ORF">BN1012_Phect1836</name>
</gene>
<feature type="transmembrane region" description="Helical" evidence="1">
    <location>
        <begin position="104"/>
        <end position="124"/>
    </location>
</feature>
<reference evidence="2 3" key="1">
    <citation type="journal article" date="2014" name="Front. Genet.">
        <title>Genome and metabolic network of "Candidatus Phaeomarinobacter ectocarpi" Ec32, a new candidate genus of Alphaproteobacteria frequently associated with brown algae.</title>
        <authorList>
            <person name="Dittami S.M."/>
            <person name="Barbeyron T."/>
            <person name="Boyen C."/>
            <person name="Cambefort J."/>
            <person name="Collet G."/>
            <person name="Delage L."/>
            <person name="Gobet A."/>
            <person name="Groisillier A."/>
            <person name="Leblanc C."/>
            <person name="Michel G."/>
            <person name="Scornet D."/>
            <person name="Siegel A."/>
            <person name="Tapia J.E."/>
            <person name="Tonon T."/>
        </authorList>
    </citation>
    <scope>NUCLEOTIDE SEQUENCE [LARGE SCALE GENOMIC DNA]</scope>
    <source>
        <strain evidence="2 3">Ec32</strain>
    </source>
</reference>
<dbReference type="PANTHER" id="PTHR33802:SF1">
    <property type="entry name" value="XK-RELATED PROTEIN"/>
    <property type="match status" value="1"/>
</dbReference>
<feature type="transmembrane region" description="Helical" evidence="1">
    <location>
        <begin position="136"/>
        <end position="154"/>
    </location>
</feature>
<evidence type="ECO:0000313" key="3">
    <source>
        <dbReference type="Proteomes" id="UP000032160"/>
    </source>
</evidence>
<feature type="transmembrane region" description="Helical" evidence="1">
    <location>
        <begin position="198"/>
        <end position="214"/>
    </location>
</feature>
<dbReference type="InterPro" id="IPR038330">
    <property type="entry name" value="TspO/MBR-related_sf"/>
</dbReference>
<feature type="transmembrane region" description="Helical" evidence="1">
    <location>
        <begin position="77"/>
        <end position="98"/>
    </location>
</feature>
<proteinExistence type="predicted"/>
<feature type="transmembrane region" description="Helical" evidence="1">
    <location>
        <begin position="226"/>
        <end position="244"/>
    </location>
</feature>
<keyword evidence="1" id="KW-0812">Transmembrane</keyword>
<feature type="transmembrane region" description="Helical" evidence="1">
    <location>
        <begin position="174"/>
        <end position="193"/>
    </location>
</feature>
<name>X5MFQ1_9HYPH</name>
<accession>X5MFQ1</accession>
<keyword evidence="3" id="KW-1185">Reference proteome</keyword>
<keyword evidence="1" id="KW-0472">Membrane</keyword>
<dbReference type="RefSeq" id="WP_043948187.1">
    <property type="nucleotide sequence ID" value="NZ_HG966617.1"/>
</dbReference>
<dbReference type="Gene3D" id="1.20.1260.100">
    <property type="entry name" value="TspO/MBR protein"/>
    <property type="match status" value="1"/>
</dbReference>
<feature type="transmembrane region" description="Helical" evidence="1">
    <location>
        <begin position="12"/>
        <end position="34"/>
    </location>
</feature>
<dbReference type="HOGENOM" id="CLU_067293_2_0_5"/>
<dbReference type="PATRIC" id="fig|1458461.3.peg.1840"/>